<comment type="caution">
    <text evidence="1">The sequence shown here is derived from an EMBL/GenBank/DDBJ whole genome shotgun (WGS) entry which is preliminary data.</text>
</comment>
<organism evidence="1 2">
    <name type="scientific">Hoylesella buccalis</name>
    <dbReference type="NCBI Taxonomy" id="28127"/>
    <lineage>
        <taxon>Bacteria</taxon>
        <taxon>Pseudomonadati</taxon>
        <taxon>Bacteroidota</taxon>
        <taxon>Bacteroidia</taxon>
        <taxon>Bacteroidales</taxon>
        <taxon>Prevotellaceae</taxon>
        <taxon>Hoylesella</taxon>
    </lineage>
</organism>
<proteinExistence type="predicted"/>
<dbReference type="AlphaFoldDB" id="A0A2N6QSS6"/>
<reference evidence="1 2" key="1">
    <citation type="submission" date="2017-09" db="EMBL/GenBank/DDBJ databases">
        <title>Bacterial strain isolated from the female urinary microbiota.</title>
        <authorList>
            <person name="Thomas-White K."/>
            <person name="Kumar N."/>
            <person name="Forster S."/>
            <person name="Putonti C."/>
            <person name="Lawley T."/>
            <person name="Wolfe A.J."/>
        </authorList>
    </citation>
    <scope>NUCLEOTIDE SEQUENCE [LARGE SCALE GENOMIC DNA]</scope>
    <source>
        <strain evidence="1 2">UMB0536</strain>
    </source>
</reference>
<sequence length="63" mass="7274">MLACFSGKRLSPLPEGTAKFSAMPFREEKTKSALVMAWLRVGCFWAIIKEWKIDVWWLGIVIE</sequence>
<evidence type="ECO:0000313" key="1">
    <source>
        <dbReference type="EMBL" id="PMC25021.1"/>
    </source>
</evidence>
<accession>A0A2N6QSS6</accession>
<dbReference type="EMBL" id="PNGJ01000002">
    <property type="protein sequence ID" value="PMC25021.1"/>
    <property type="molecule type" value="Genomic_DNA"/>
</dbReference>
<dbReference type="Proteomes" id="UP000235564">
    <property type="component" value="Unassembled WGS sequence"/>
</dbReference>
<evidence type="ECO:0000313" key="2">
    <source>
        <dbReference type="Proteomes" id="UP000235564"/>
    </source>
</evidence>
<gene>
    <name evidence="1" type="ORF">CJ231_03770</name>
</gene>
<name>A0A2N6QSS6_9BACT</name>
<protein>
    <submittedName>
        <fullName evidence="1">Uncharacterized protein</fullName>
    </submittedName>
</protein>